<dbReference type="Pfam" id="PF00583">
    <property type="entry name" value="Acetyltransf_1"/>
    <property type="match status" value="1"/>
</dbReference>
<dbReference type="STRING" id="420998.JDO7802_01806"/>
<gene>
    <name evidence="2" type="ORF">JDO7802_01806</name>
</gene>
<dbReference type="EMBL" id="CXSU01000011">
    <property type="protein sequence ID" value="CTQ49789.1"/>
    <property type="molecule type" value="Genomic_DNA"/>
</dbReference>
<dbReference type="SUPFAM" id="SSF55729">
    <property type="entry name" value="Acyl-CoA N-acyltransferases (Nat)"/>
    <property type="match status" value="1"/>
</dbReference>
<dbReference type="InterPro" id="IPR000182">
    <property type="entry name" value="GNAT_dom"/>
</dbReference>
<dbReference type="PROSITE" id="PS51186">
    <property type="entry name" value="GNAT"/>
    <property type="match status" value="1"/>
</dbReference>
<dbReference type="Gene3D" id="3.40.630.30">
    <property type="match status" value="1"/>
</dbReference>
<evidence type="ECO:0000313" key="3">
    <source>
        <dbReference type="Proteomes" id="UP000049222"/>
    </source>
</evidence>
<dbReference type="InterPro" id="IPR016181">
    <property type="entry name" value="Acyl_CoA_acyltransferase"/>
</dbReference>
<dbReference type="Proteomes" id="UP000049222">
    <property type="component" value="Unassembled WGS sequence"/>
</dbReference>
<evidence type="ECO:0000313" key="2">
    <source>
        <dbReference type="EMBL" id="CTQ49789.1"/>
    </source>
</evidence>
<dbReference type="GO" id="GO:0016747">
    <property type="term" value="F:acyltransferase activity, transferring groups other than amino-acyl groups"/>
    <property type="evidence" value="ECO:0007669"/>
    <property type="project" value="InterPro"/>
</dbReference>
<evidence type="ECO:0000259" key="1">
    <source>
        <dbReference type="PROSITE" id="PS51186"/>
    </source>
</evidence>
<reference evidence="2 3" key="1">
    <citation type="submission" date="2015-07" db="EMBL/GenBank/DDBJ databases">
        <authorList>
            <person name="Noorani M."/>
        </authorList>
    </citation>
    <scope>NUCLEOTIDE SEQUENCE [LARGE SCALE GENOMIC DNA]</scope>
    <source>
        <strain evidence="2 3">CECT 7802</strain>
    </source>
</reference>
<protein>
    <submittedName>
        <fullName evidence="2">Putative acetyltransferase</fullName>
    </submittedName>
</protein>
<keyword evidence="2" id="KW-0808">Transferase</keyword>
<accession>A0A0M6YJ27</accession>
<feature type="domain" description="N-acetyltransferase" evidence="1">
    <location>
        <begin position="138"/>
        <end position="273"/>
    </location>
</feature>
<sequence length="273" mass="28107">MIPLDASHLPQVEALLAPDRANAMFILSNLRTHGFGGDHPHGMQLGADAPTPTALLGLTNGGMVLPYLPDPDHGPAAATLLRGQALGGVAGPAAMVRPLLDALDLAAAPTILDADEPQFLLDLAAMNIPDGPGTLAPLSIAPDTAADWRAAYDGELHLGEPSPDAARADVDDCIAADSHRFVMIDGIPAAMTGFNATLPDIVQVGGVYTPPGTRGRGLARRAVALHLAEARATGVRQATLFAASDAAVACYRPLGFERIGTFALVLFDGKVTP</sequence>
<dbReference type="OrthoDB" id="7365268at2"/>
<proteinExistence type="predicted"/>
<keyword evidence="3" id="KW-1185">Reference proteome</keyword>
<dbReference type="RefSeq" id="WP_055084638.1">
    <property type="nucleotide sequence ID" value="NZ_CXSU01000011.1"/>
</dbReference>
<name>A0A0M6YJ27_9RHOB</name>
<dbReference type="AlphaFoldDB" id="A0A0M6YJ27"/>
<organism evidence="2 3">
    <name type="scientific">Jannaschia donghaensis</name>
    <dbReference type="NCBI Taxonomy" id="420998"/>
    <lineage>
        <taxon>Bacteria</taxon>
        <taxon>Pseudomonadati</taxon>
        <taxon>Pseudomonadota</taxon>
        <taxon>Alphaproteobacteria</taxon>
        <taxon>Rhodobacterales</taxon>
        <taxon>Roseobacteraceae</taxon>
        <taxon>Jannaschia</taxon>
    </lineage>
</organism>